<proteinExistence type="predicted"/>
<evidence type="ECO:0000313" key="3">
    <source>
        <dbReference type="Proteomes" id="UP001301769"/>
    </source>
</evidence>
<evidence type="ECO:0000313" key="2">
    <source>
        <dbReference type="EMBL" id="KAK4206089.1"/>
    </source>
</evidence>
<keyword evidence="3" id="KW-1185">Reference proteome</keyword>
<dbReference type="EMBL" id="MU858514">
    <property type="protein sequence ID" value="KAK4206089.1"/>
    <property type="molecule type" value="Genomic_DNA"/>
</dbReference>
<feature type="compositionally biased region" description="Polar residues" evidence="1">
    <location>
        <begin position="132"/>
        <end position="142"/>
    </location>
</feature>
<gene>
    <name evidence="2" type="ORF">QBC37DRAFT_301498</name>
</gene>
<accession>A0AAN6XSI5</accession>
<dbReference type="Proteomes" id="UP001301769">
    <property type="component" value="Unassembled WGS sequence"/>
</dbReference>
<evidence type="ECO:0000256" key="1">
    <source>
        <dbReference type="SAM" id="MobiDB-lite"/>
    </source>
</evidence>
<organism evidence="2 3">
    <name type="scientific">Rhypophila decipiens</name>
    <dbReference type="NCBI Taxonomy" id="261697"/>
    <lineage>
        <taxon>Eukaryota</taxon>
        <taxon>Fungi</taxon>
        <taxon>Dikarya</taxon>
        <taxon>Ascomycota</taxon>
        <taxon>Pezizomycotina</taxon>
        <taxon>Sordariomycetes</taxon>
        <taxon>Sordariomycetidae</taxon>
        <taxon>Sordariales</taxon>
        <taxon>Naviculisporaceae</taxon>
        <taxon>Rhypophila</taxon>
    </lineage>
</organism>
<sequence length="531" mass="57390">MDVNQQLPKSGASPNLIKNLFSKLSFRKHSDSAVASSRDARPPEVAITAQPNPQPTPILEIAEPDEQTSRRSPKGLSFFESPFCFHSQSIAAESEWPPGSKEEQSYADAPDVSNPEDSENASSPSNKRENTDSGYASLASTPTQDKDQAFKLKQFSAIEVPKNLDSRFFDLKVLYSQQLLQSISKDRKNRGGISMKLKYMGVDEKGAKPYIVIHCDKRVAKRVRKFFNQKHVLEDLGSDFQVHIVEGSLVSLAGLGNIIVWGHKPDHTLCGTGLVLTRDEQPGNPTVATLGGIILVKFGTALMFYGVTAGHAIARAYEEDPDSDHEEDEAPEVESTNCSHYMPALASAGWQAGGKVIPPQIGIVNGNVLPPEQDNYDWGLIVLDEGSGARGRLMGNYRLISIKNRQTTPVVAITSRGLQAGTLASNGSSIVSAIGDDFVSVFDFIPNPNSGKVPSGDSGSWVVSKETGEVYGHVVSIDSFGEAYIMPIQGTLDEIKSHLHADSVIIPSSNGGVLNGYITIELQKVLITSVI</sequence>
<protein>
    <submittedName>
        <fullName evidence="2">Uncharacterized protein</fullName>
    </submittedName>
</protein>
<name>A0AAN6XSI5_9PEZI</name>
<reference evidence="2" key="1">
    <citation type="journal article" date="2023" name="Mol. Phylogenet. Evol.">
        <title>Genome-scale phylogeny and comparative genomics of the fungal order Sordariales.</title>
        <authorList>
            <person name="Hensen N."/>
            <person name="Bonometti L."/>
            <person name="Westerberg I."/>
            <person name="Brannstrom I.O."/>
            <person name="Guillou S."/>
            <person name="Cros-Aarteil S."/>
            <person name="Calhoun S."/>
            <person name="Haridas S."/>
            <person name="Kuo A."/>
            <person name="Mondo S."/>
            <person name="Pangilinan J."/>
            <person name="Riley R."/>
            <person name="LaButti K."/>
            <person name="Andreopoulos B."/>
            <person name="Lipzen A."/>
            <person name="Chen C."/>
            <person name="Yan M."/>
            <person name="Daum C."/>
            <person name="Ng V."/>
            <person name="Clum A."/>
            <person name="Steindorff A."/>
            <person name="Ohm R.A."/>
            <person name="Martin F."/>
            <person name="Silar P."/>
            <person name="Natvig D.O."/>
            <person name="Lalanne C."/>
            <person name="Gautier V."/>
            <person name="Ament-Velasquez S.L."/>
            <person name="Kruys A."/>
            <person name="Hutchinson M.I."/>
            <person name="Powell A.J."/>
            <person name="Barry K."/>
            <person name="Miller A.N."/>
            <person name="Grigoriev I.V."/>
            <person name="Debuchy R."/>
            <person name="Gladieux P."/>
            <person name="Hiltunen Thoren M."/>
            <person name="Johannesson H."/>
        </authorList>
    </citation>
    <scope>NUCLEOTIDE SEQUENCE</scope>
    <source>
        <strain evidence="2">PSN293</strain>
    </source>
</reference>
<feature type="region of interest" description="Disordered" evidence="1">
    <location>
        <begin position="92"/>
        <end position="142"/>
    </location>
</feature>
<dbReference type="AlphaFoldDB" id="A0AAN6XSI5"/>
<reference evidence="2" key="2">
    <citation type="submission" date="2023-05" db="EMBL/GenBank/DDBJ databases">
        <authorList>
            <consortium name="Lawrence Berkeley National Laboratory"/>
            <person name="Steindorff A."/>
            <person name="Hensen N."/>
            <person name="Bonometti L."/>
            <person name="Westerberg I."/>
            <person name="Brannstrom I.O."/>
            <person name="Guillou S."/>
            <person name="Cros-Aarteil S."/>
            <person name="Calhoun S."/>
            <person name="Haridas S."/>
            <person name="Kuo A."/>
            <person name="Mondo S."/>
            <person name="Pangilinan J."/>
            <person name="Riley R."/>
            <person name="Labutti K."/>
            <person name="Andreopoulos B."/>
            <person name="Lipzen A."/>
            <person name="Chen C."/>
            <person name="Yanf M."/>
            <person name="Daum C."/>
            <person name="Ng V."/>
            <person name="Clum A."/>
            <person name="Ohm R."/>
            <person name="Martin F."/>
            <person name="Silar P."/>
            <person name="Natvig D."/>
            <person name="Lalanne C."/>
            <person name="Gautier V."/>
            <person name="Ament-Velasquez S.L."/>
            <person name="Kruys A."/>
            <person name="Hutchinson M.I."/>
            <person name="Powell A.J."/>
            <person name="Barry K."/>
            <person name="Miller A.N."/>
            <person name="Grigoriev I.V."/>
            <person name="Debuchy R."/>
            <person name="Gladieux P."/>
            <person name="Thoren M.H."/>
            <person name="Johannesson H."/>
        </authorList>
    </citation>
    <scope>NUCLEOTIDE SEQUENCE</scope>
    <source>
        <strain evidence="2">PSN293</strain>
    </source>
</reference>
<comment type="caution">
    <text evidence="2">The sequence shown here is derived from an EMBL/GenBank/DDBJ whole genome shotgun (WGS) entry which is preliminary data.</text>
</comment>
<feature type="region of interest" description="Disordered" evidence="1">
    <location>
        <begin position="28"/>
        <end position="73"/>
    </location>
</feature>